<dbReference type="Proteomes" id="UP001233999">
    <property type="component" value="Unassembled WGS sequence"/>
</dbReference>
<accession>A0AAD8A4I8</accession>
<evidence type="ECO:0000256" key="8">
    <source>
        <dbReference type="ARBA" id="ARBA00023180"/>
    </source>
</evidence>
<feature type="domain" description="Ionotropic glutamate receptor C-terminal" evidence="10">
    <location>
        <begin position="16"/>
        <end position="250"/>
    </location>
</feature>
<evidence type="ECO:0000256" key="2">
    <source>
        <dbReference type="ARBA" id="ARBA00008685"/>
    </source>
</evidence>
<evidence type="ECO:0000256" key="4">
    <source>
        <dbReference type="ARBA" id="ARBA00022692"/>
    </source>
</evidence>
<evidence type="ECO:0000256" key="5">
    <source>
        <dbReference type="ARBA" id="ARBA00022989"/>
    </source>
</evidence>
<evidence type="ECO:0000256" key="6">
    <source>
        <dbReference type="ARBA" id="ARBA00023136"/>
    </source>
</evidence>
<dbReference type="SUPFAM" id="SSF53850">
    <property type="entry name" value="Periplasmic binding protein-like II"/>
    <property type="match status" value="1"/>
</dbReference>
<dbReference type="InterPro" id="IPR001320">
    <property type="entry name" value="Iontro_rcpt_C"/>
</dbReference>
<gene>
    <name evidence="11" type="ORF">L9F63_001123</name>
</gene>
<evidence type="ECO:0000259" key="10">
    <source>
        <dbReference type="Pfam" id="PF00060"/>
    </source>
</evidence>
<dbReference type="AlphaFoldDB" id="A0AAD8A4I8"/>
<evidence type="ECO:0000313" key="11">
    <source>
        <dbReference type="EMBL" id="KAJ9592354.1"/>
    </source>
</evidence>
<keyword evidence="7" id="KW-0675">Receptor</keyword>
<dbReference type="GO" id="GO:0015276">
    <property type="term" value="F:ligand-gated monoatomic ion channel activity"/>
    <property type="evidence" value="ECO:0007669"/>
    <property type="project" value="InterPro"/>
</dbReference>
<reference evidence="11" key="2">
    <citation type="submission" date="2023-05" db="EMBL/GenBank/DDBJ databases">
        <authorList>
            <person name="Fouks B."/>
        </authorList>
    </citation>
    <scope>NUCLEOTIDE SEQUENCE</scope>
    <source>
        <strain evidence="11">Stay&amp;Tobe</strain>
        <tissue evidence="11">Testes</tissue>
    </source>
</reference>
<comment type="subcellular location">
    <subcellularLocation>
        <location evidence="1">Cell membrane</location>
        <topology evidence="1">Multi-pass membrane protein</topology>
    </subcellularLocation>
</comment>
<evidence type="ECO:0000256" key="7">
    <source>
        <dbReference type="ARBA" id="ARBA00023170"/>
    </source>
</evidence>
<dbReference type="GO" id="GO:0050906">
    <property type="term" value="P:detection of stimulus involved in sensory perception"/>
    <property type="evidence" value="ECO:0007669"/>
    <property type="project" value="UniProtKB-ARBA"/>
</dbReference>
<dbReference type="GO" id="GO:0005886">
    <property type="term" value="C:plasma membrane"/>
    <property type="evidence" value="ECO:0007669"/>
    <property type="project" value="UniProtKB-SubCell"/>
</dbReference>
<dbReference type="InterPro" id="IPR052192">
    <property type="entry name" value="Insect_Ionotropic_Sensory_Rcpt"/>
</dbReference>
<keyword evidence="3" id="KW-1003">Cell membrane</keyword>
<feature type="transmembrane region" description="Helical" evidence="9">
    <location>
        <begin position="242"/>
        <end position="266"/>
    </location>
</feature>
<dbReference type="PANTHER" id="PTHR42643">
    <property type="entry name" value="IONOTROPIC RECEPTOR 20A-RELATED"/>
    <property type="match status" value="1"/>
</dbReference>
<name>A0AAD8A4I8_DIPPU</name>
<keyword evidence="12" id="KW-1185">Reference proteome</keyword>
<reference evidence="11" key="1">
    <citation type="journal article" date="2023" name="IScience">
        <title>Live-bearing cockroach genome reveals convergent evolutionary mechanisms linked to viviparity in insects and beyond.</title>
        <authorList>
            <person name="Fouks B."/>
            <person name="Harrison M.C."/>
            <person name="Mikhailova A.A."/>
            <person name="Marchal E."/>
            <person name="English S."/>
            <person name="Carruthers M."/>
            <person name="Jennings E.C."/>
            <person name="Chiamaka E.L."/>
            <person name="Frigard R.A."/>
            <person name="Pippel M."/>
            <person name="Attardo G.M."/>
            <person name="Benoit J.B."/>
            <person name="Bornberg-Bauer E."/>
            <person name="Tobe S.S."/>
        </authorList>
    </citation>
    <scope>NUCLEOTIDE SEQUENCE</scope>
    <source>
        <strain evidence="11">Stay&amp;Tobe</strain>
    </source>
</reference>
<keyword evidence="8" id="KW-0325">Glycoprotein</keyword>
<dbReference type="Gene3D" id="1.10.287.70">
    <property type="match status" value="1"/>
</dbReference>
<keyword evidence="4 9" id="KW-0812">Transmembrane</keyword>
<dbReference type="PANTHER" id="PTHR42643:SF38">
    <property type="entry name" value="IONOTROPIC RECEPTOR 100A"/>
    <property type="match status" value="1"/>
</dbReference>
<comment type="similarity">
    <text evidence="2">Belongs to the glutamate-gated ion channel (TC 1.A.10.1) family.</text>
</comment>
<evidence type="ECO:0000256" key="3">
    <source>
        <dbReference type="ARBA" id="ARBA00022475"/>
    </source>
</evidence>
<proteinExistence type="inferred from homology"/>
<keyword evidence="5 9" id="KW-1133">Transmembrane helix</keyword>
<comment type="caution">
    <text evidence="11">The sequence shown here is derived from an EMBL/GenBank/DDBJ whole genome shotgun (WGS) entry which is preliminary data.</text>
</comment>
<evidence type="ECO:0000313" key="12">
    <source>
        <dbReference type="Proteomes" id="UP001233999"/>
    </source>
</evidence>
<sequence>MCCCYNIDVVDGTQREKEVYFHKLDQSFSHMWASFLCVSVPCLPKSPKLRTLFFIWVIYCLHINILYLSFLTSFMINPGSEHQVSSVEELIHSTLQYGYHNGFDKYFNDPTDNLMVTILNHRKHCEGDGTRCLLRMVIKRDFSILVSKTLMEFKNRPELFGSDGKPLYTHFRETFLIYDFVMYLTKGNPLLEKFDNIINRVVEAGLIDQWWEEMKTSIRLSRETLDQEDETSTLTLSNLVSVFVFLFIGIGLSFLIFVTEVLWFHFHKMFLYLTV</sequence>
<dbReference type="Pfam" id="PF00060">
    <property type="entry name" value="Lig_chan"/>
    <property type="match status" value="1"/>
</dbReference>
<protein>
    <recommendedName>
        <fullName evidence="10">Ionotropic glutamate receptor C-terminal domain-containing protein</fullName>
    </recommendedName>
</protein>
<organism evidence="11 12">
    <name type="scientific">Diploptera punctata</name>
    <name type="common">Pacific beetle cockroach</name>
    <dbReference type="NCBI Taxonomy" id="6984"/>
    <lineage>
        <taxon>Eukaryota</taxon>
        <taxon>Metazoa</taxon>
        <taxon>Ecdysozoa</taxon>
        <taxon>Arthropoda</taxon>
        <taxon>Hexapoda</taxon>
        <taxon>Insecta</taxon>
        <taxon>Pterygota</taxon>
        <taxon>Neoptera</taxon>
        <taxon>Polyneoptera</taxon>
        <taxon>Dictyoptera</taxon>
        <taxon>Blattodea</taxon>
        <taxon>Blaberoidea</taxon>
        <taxon>Blaberidae</taxon>
        <taxon>Diplopterinae</taxon>
        <taxon>Diploptera</taxon>
    </lineage>
</organism>
<feature type="transmembrane region" description="Helical" evidence="9">
    <location>
        <begin position="53"/>
        <end position="76"/>
    </location>
</feature>
<dbReference type="EMBL" id="JASPKZ010003839">
    <property type="protein sequence ID" value="KAJ9592354.1"/>
    <property type="molecule type" value="Genomic_DNA"/>
</dbReference>
<evidence type="ECO:0000256" key="1">
    <source>
        <dbReference type="ARBA" id="ARBA00004651"/>
    </source>
</evidence>
<keyword evidence="6 9" id="KW-0472">Membrane</keyword>
<evidence type="ECO:0000256" key="9">
    <source>
        <dbReference type="SAM" id="Phobius"/>
    </source>
</evidence>